<dbReference type="Proteomes" id="UP000008909">
    <property type="component" value="Unassembled WGS sequence"/>
</dbReference>
<dbReference type="EMBL" id="DF142934">
    <property type="protein sequence ID" value="GAA49145.1"/>
    <property type="molecule type" value="Genomic_DNA"/>
</dbReference>
<reference evidence="1" key="1">
    <citation type="journal article" date="2011" name="Genome Biol.">
        <title>The draft genome of the carcinogenic human liver fluke Clonorchis sinensis.</title>
        <authorList>
            <person name="Wang X."/>
            <person name="Chen W."/>
            <person name="Huang Y."/>
            <person name="Sun J."/>
            <person name="Men J."/>
            <person name="Liu H."/>
            <person name="Luo F."/>
            <person name="Guo L."/>
            <person name="Lv X."/>
            <person name="Deng C."/>
            <person name="Zhou C."/>
            <person name="Fan Y."/>
            <person name="Li X."/>
            <person name="Huang L."/>
            <person name="Hu Y."/>
            <person name="Liang C."/>
            <person name="Hu X."/>
            <person name="Xu J."/>
            <person name="Yu X."/>
        </authorList>
    </citation>
    <scope>NUCLEOTIDE SEQUENCE [LARGE SCALE GENOMIC DNA]</scope>
    <source>
        <strain evidence="1">Henan</strain>
    </source>
</reference>
<proteinExistence type="predicted"/>
<reference key="2">
    <citation type="submission" date="2011-10" db="EMBL/GenBank/DDBJ databases">
        <title>The genome and transcriptome sequence of Clonorchis sinensis provide insights into the carcinogenic liver fluke.</title>
        <authorList>
            <person name="Wang X."/>
            <person name="Huang Y."/>
            <person name="Chen W."/>
            <person name="Liu H."/>
            <person name="Guo L."/>
            <person name="Chen Y."/>
            <person name="Luo F."/>
            <person name="Zhou W."/>
            <person name="Sun J."/>
            <person name="Mao Q."/>
            <person name="Liang P."/>
            <person name="Zhou C."/>
            <person name="Tian Y."/>
            <person name="Men J."/>
            <person name="Lv X."/>
            <person name="Huang L."/>
            <person name="Zhou J."/>
            <person name="Hu Y."/>
            <person name="Li R."/>
            <person name="Zhang F."/>
            <person name="Lei H."/>
            <person name="Li X."/>
            <person name="Hu X."/>
            <person name="Liang C."/>
            <person name="Xu J."/>
            <person name="Wu Z."/>
            <person name="Yu X."/>
        </authorList>
    </citation>
    <scope>NUCLEOTIDE SEQUENCE</scope>
    <source>
        <strain>Henan</strain>
    </source>
</reference>
<protein>
    <submittedName>
        <fullName evidence="1">Uncharacterized protein</fullName>
    </submittedName>
</protein>
<dbReference type="AlphaFoldDB" id="G7Y860"/>
<organism evidence="1 2">
    <name type="scientific">Clonorchis sinensis</name>
    <name type="common">Chinese liver fluke</name>
    <dbReference type="NCBI Taxonomy" id="79923"/>
    <lineage>
        <taxon>Eukaryota</taxon>
        <taxon>Metazoa</taxon>
        <taxon>Spiralia</taxon>
        <taxon>Lophotrochozoa</taxon>
        <taxon>Platyhelminthes</taxon>
        <taxon>Trematoda</taxon>
        <taxon>Digenea</taxon>
        <taxon>Opisthorchiida</taxon>
        <taxon>Opisthorchiata</taxon>
        <taxon>Opisthorchiidae</taxon>
        <taxon>Clonorchis</taxon>
    </lineage>
</organism>
<accession>G7Y860</accession>
<keyword evidence="2" id="KW-1185">Reference proteome</keyword>
<name>G7Y860_CLOSI</name>
<sequence length="153" mass="17609">MTVRPPNRVSPLRLPYLVENSTFLQAAETLMQKQHSPWSLLSIREEVLHQFRLEVHNTKLIKAWRDHSAPKRMNNLAVVLRQQRRFDEDSCRFFGELFCSMVYKGTITVKAHESALAELTKHGLATYDQRIGAEFVPDRNTAIGCTEGTSERP</sequence>
<gene>
    <name evidence="1" type="ORF">CLF_102580</name>
</gene>
<evidence type="ECO:0000313" key="1">
    <source>
        <dbReference type="EMBL" id="GAA49145.1"/>
    </source>
</evidence>
<evidence type="ECO:0000313" key="2">
    <source>
        <dbReference type="Proteomes" id="UP000008909"/>
    </source>
</evidence>